<dbReference type="SUPFAM" id="SSF82895">
    <property type="entry name" value="TSP-1 type 1 repeat"/>
    <property type="match status" value="2"/>
</dbReference>
<dbReference type="OrthoDB" id="446173at2759"/>
<dbReference type="EnsemblMetazoa" id="CapteT48986">
    <property type="protein sequence ID" value="CapteP48986"/>
    <property type="gene ID" value="CapteG48986"/>
</dbReference>
<keyword evidence="5" id="KW-1185">Reference proteome</keyword>
<name>R7T8F5_CAPTE</name>
<dbReference type="Pfam" id="PF00090">
    <property type="entry name" value="TSP_1"/>
    <property type="match status" value="2"/>
</dbReference>
<dbReference type="InterPro" id="IPR036383">
    <property type="entry name" value="TSP1_rpt_sf"/>
</dbReference>
<dbReference type="PANTHER" id="PTHR22906:SF21">
    <property type="entry name" value="SEMA DOMAIN-CONTAINING PROTEIN"/>
    <property type="match status" value="1"/>
</dbReference>
<reference evidence="5" key="1">
    <citation type="submission" date="2012-12" db="EMBL/GenBank/DDBJ databases">
        <authorList>
            <person name="Hellsten U."/>
            <person name="Grimwood J."/>
            <person name="Chapman J.A."/>
            <person name="Shapiro H."/>
            <person name="Aerts A."/>
            <person name="Otillar R.P."/>
            <person name="Terry A.Y."/>
            <person name="Boore J.L."/>
            <person name="Simakov O."/>
            <person name="Marletaz F."/>
            <person name="Cho S.-J."/>
            <person name="Edsinger-Gonzales E."/>
            <person name="Havlak P."/>
            <person name="Kuo D.-H."/>
            <person name="Larsson T."/>
            <person name="Lv J."/>
            <person name="Arendt D."/>
            <person name="Savage R."/>
            <person name="Osoegawa K."/>
            <person name="de Jong P."/>
            <person name="Lindberg D.R."/>
            <person name="Seaver E.C."/>
            <person name="Weisblat D.A."/>
            <person name="Putnam N.H."/>
            <person name="Grigoriev I.V."/>
            <person name="Rokhsar D.S."/>
        </authorList>
    </citation>
    <scope>NUCLEOTIDE SEQUENCE</scope>
    <source>
        <strain evidence="5">I ESC-2004</strain>
    </source>
</reference>
<dbReference type="PROSITE" id="PS50092">
    <property type="entry name" value="TSP1"/>
    <property type="match status" value="2"/>
</dbReference>
<feature type="non-terminal residue" evidence="3">
    <location>
        <position position="1"/>
    </location>
</feature>
<dbReference type="Gene3D" id="2.20.100.10">
    <property type="entry name" value="Thrombospondin type-1 (TSP1) repeat"/>
    <property type="match status" value="2"/>
</dbReference>
<feature type="non-terminal residue" evidence="3">
    <location>
        <position position="80"/>
    </location>
</feature>
<dbReference type="OMA" id="CNDFRCQ"/>
<reference evidence="3 5" key="2">
    <citation type="journal article" date="2013" name="Nature">
        <title>Insights into bilaterian evolution from three spiralian genomes.</title>
        <authorList>
            <person name="Simakov O."/>
            <person name="Marletaz F."/>
            <person name="Cho S.J."/>
            <person name="Edsinger-Gonzales E."/>
            <person name="Havlak P."/>
            <person name="Hellsten U."/>
            <person name="Kuo D.H."/>
            <person name="Larsson T."/>
            <person name="Lv J."/>
            <person name="Arendt D."/>
            <person name="Savage R."/>
            <person name="Osoegawa K."/>
            <person name="de Jong P."/>
            <person name="Grimwood J."/>
            <person name="Chapman J.A."/>
            <person name="Shapiro H."/>
            <person name="Aerts A."/>
            <person name="Otillar R.P."/>
            <person name="Terry A.Y."/>
            <person name="Boore J.L."/>
            <person name="Grigoriev I.V."/>
            <person name="Lindberg D.R."/>
            <person name="Seaver E.C."/>
            <person name="Weisblat D.A."/>
            <person name="Putnam N.H."/>
            <person name="Rokhsar D.S."/>
        </authorList>
    </citation>
    <scope>NUCLEOTIDE SEQUENCE</scope>
    <source>
        <strain evidence="3 5">I ESC-2004</strain>
    </source>
</reference>
<evidence type="ECO:0000313" key="4">
    <source>
        <dbReference type="EnsemblMetazoa" id="CapteP48986"/>
    </source>
</evidence>
<evidence type="ECO:0000256" key="2">
    <source>
        <dbReference type="ARBA" id="ARBA00023157"/>
    </source>
</evidence>
<dbReference type="STRING" id="283909.R7T8F5"/>
<evidence type="ECO:0000256" key="1">
    <source>
        <dbReference type="ARBA" id="ARBA00022737"/>
    </source>
</evidence>
<dbReference type="InterPro" id="IPR052065">
    <property type="entry name" value="Compl_asym_regulator"/>
</dbReference>
<proteinExistence type="predicted"/>
<sequence>GWQHWSRWGACTTSCGGGTQARRRECVSKNPSACDITREETRECNTFKCKDNYGETTWSEWSECSVSCGRGVRARVAYCS</sequence>
<keyword evidence="1" id="KW-0677">Repeat</keyword>
<gene>
    <name evidence="3" type="ORF">CAPTEDRAFT_48986</name>
</gene>
<dbReference type="InterPro" id="IPR000884">
    <property type="entry name" value="TSP1_rpt"/>
</dbReference>
<dbReference type="EMBL" id="AMQN01014644">
    <property type="status" value="NOT_ANNOTATED_CDS"/>
    <property type="molecule type" value="Genomic_DNA"/>
</dbReference>
<accession>R7T8F5</accession>
<keyword evidence="2" id="KW-1015">Disulfide bond</keyword>
<dbReference type="EMBL" id="KB311130">
    <property type="protein sequence ID" value="ELT89910.1"/>
    <property type="molecule type" value="Genomic_DNA"/>
</dbReference>
<dbReference type="HOGENOM" id="CLU_047129_2_1_1"/>
<evidence type="ECO:0000313" key="5">
    <source>
        <dbReference type="Proteomes" id="UP000014760"/>
    </source>
</evidence>
<dbReference type="AlphaFoldDB" id="R7T8F5"/>
<dbReference type="Proteomes" id="UP000014760">
    <property type="component" value="Unassembled WGS sequence"/>
</dbReference>
<dbReference type="SMART" id="SM00209">
    <property type="entry name" value="TSP1"/>
    <property type="match status" value="1"/>
</dbReference>
<dbReference type="PANTHER" id="PTHR22906">
    <property type="entry name" value="PROPERDIN"/>
    <property type="match status" value="1"/>
</dbReference>
<reference evidence="4" key="3">
    <citation type="submission" date="2015-06" db="UniProtKB">
        <authorList>
            <consortium name="EnsemblMetazoa"/>
        </authorList>
    </citation>
    <scope>IDENTIFICATION</scope>
</reference>
<protein>
    <submittedName>
        <fullName evidence="3 4">Uncharacterized protein</fullName>
    </submittedName>
</protein>
<organism evidence="3">
    <name type="scientific">Capitella teleta</name>
    <name type="common">Polychaete worm</name>
    <dbReference type="NCBI Taxonomy" id="283909"/>
    <lineage>
        <taxon>Eukaryota</taxon>
        <taxon>Metazoa</taxon>
        <taxon>Spiralia</taxon>
        <taxon>Lophotrochozoa</taxon>
        <taxon>Annelida</taxon>
        <taxon>Polychaeta</taxon>
        <taxon>Sedentaria</taxon>
        <taxon>Scolecida</taxon>
        <taxon>Capitellidae</taxon>
        <taxon>Capitella</taxon>
    </lineage>
</organism>
<evidence type="ECO:0000313" key="3">
    <source>
        <dbReference type="EMBL" id="ELT89910.1"/>
    </source>
</evidence>